<comment type="caution">
    <text evidence="1">The sequence shown here is derived from an EMBL/GenBank/DDBJ whole genome shotgun (WGS) entry which is preliminary data.</text>
</comment>
<reference evidence="1" key="1">
    <citation type="journal article" date="2014" name="Front. Microbiol.">
        <title>High frequency of phylogenetically diverse reductive dehalogenase-homologous genes in deep subseafloor sedimentary metagenomes.</title>
        <authorList>
            <person name="Kawai M."/>
            <person name="Futagami T."/>
            <person name="Toyoda A."/>
            <person name="Takaki Y."/>
            <person name="Nishi S."/>
            <person name="Hori S."/>
            <person name="Arai W."/>
            <person name="Tsubouchi T."/>
            <person name="Morono Y."/>
            <person name="Uchiyama I."/>
            <person name="Ito T."/>
            <person name="Fujiyama A."/>
            <person name="Inagaki F."/>
            <person name="Takami H."/>
        </authorList>
    </citation>
    <scope>NUCLEOTIDE SEQUENCE</scope>
    <source>
        <strain evidence="1">Expedition CK06-06</strain>
    </source>
</reference>
<protein>
    <submittedName>
        <fullName evidence="1">Uncharacterized protein</fullName>
    </submittedName>
</protein>
<dbReference type="AlphaFoldDB" id="X0YUC0"/>
<sequence>MELIHYQTLEAVCPEELRALRALKEEFNAQRSFNERIKLWRKSDILEEMEPRDARWGFTQVRNHEERLRVALTVRRMSAATPRLTWVLYDEGDGGREVMLKGGRPVA</sequence>
<organism evidence="1">
    <name type="scientific">marine sediment metagenome</name>
    <dbReference type="NCBI Taxonomy" id="412755"/>
    <lineage>
        <taxon>unclassified sequences</taxon>
        <taxon>metagenomes</taxon>
        <taxon>ecological metagenomes</taxon>
    </lineage>
</organism>
<name>X0YUC0_9ZZZZ</name>
<accession>X0YUC0</accession>
<gene>
    <name evidence="1" type="ORF">S01H4_07249</name>
</gene>
<proteinExistence type="predicted"/>
<dbReference type="EMBL" id="BART01002351">
    <property type="protein sequence ID" value="GAG60219.1"/>
    <property type="molecule type" value="Genomic_DNA"/>
</dbReference>
<evidence type="ECO:0000313" key="1">
    <source>
        <dbReference type="EMBL" id="GAG60219.1"/>
    </source>
</evidence>